<dbReference type="InterPro" id="IPR050095">
    <property type="entry name" value="ECF_ABC_transporter_ATP-bd"/>
</dbReference>
<evidence type="ECO:0000256" key="1">
    <source>
        <dbReference type="ARBA" id="ARBA00005417"/>
    </source>
</evidence>
<dbReference type="EMBL" id="CP066078">
    <property type="protein sequence ID" value="QQC60321.1"/>
    <property type="molecule type" value="Genomic_DNA"/>
</dbReference>
<feature type="compositionally biased region" description="Basic residues" evidence="5">
    <location>
        <begin position="295"/>
        <end position="304"/>
    </location>
</feature>
<feature type="region of interest" description="Disordered" evidence="5">
    <location>
        <begin position="221"/>
        <end position="313"/>
    </location>
</feature>
<dbReference type="InterPro" id="IPR015856">
    <property type="entry name" value="ABC_transpr_CbiO/EcfA_su"/>
</dbReference>
<organism evidence="7 8">
    <name type="scientific">Rothia kristinae</name>
    <dbReference type="NCBI Taxonomy" id="37923"/>
    <lineage>
        <taxon>Bacteria</taxon>
        <taxon>Bacillati</taxon>
        <taxon>Actinomycetota</taxon>
        <taxon>Actinomycetes</taxon>
        <taxon>Micrococcales</taxon>
        <taxon>Micrococcaceae</taxon>
        <taxon>Rothia</taxon>
    </lineage>
</organism>
<accession>A0A7T4MVE3</accession>
<feature type="domain" description="ABC transporter" evidence="6">
    <location>
        <begin position="294"/>
        <end position="493"/>
    </location>
</feature>
<dbReference type="CDD" id="cd03225">
    <property type="entry name" value="ABC_cobalt_CbiO_domain1"/>
    <property type="match status" value="1"/>
</dbReference>
<dbReference type="Pfam" id="PF00005">
    <property type="entry name" value="ABC_tran"/>
    <property type="match status" value="2"/>
</dbReference>
<protein>
    <submittedName>
        <fullName evidence="7">ATP-binding cassette domain-containing protein</fullName>
    </submittedName>
</protein>
<evidence type="ECO:0000256" key="5">
    <source>
        <dbReference type="SAM" id="MobiDB-lite"/>
    </source>
</evidence>
<dbReference type="Gene3D" id="3.40.50.300">
    <property type="entry name" value="P-loop containing nucleotide triphosphate hydrolases"/>
    <property type="match status" value="2"/>
</dbReference>
<name>A0A7T4MVE3_9MICC</name>
<dbReference type="PROSITE" id="PS00211">
    <property type="entry name" value="ABC_TRANSPORTER_1"/>
    <property type="match status" value="1"/>
</dbReference>
<dbReference type="InterPro" id="IPR003593">
    <property type="entry name" value="AAA+_ATPase"/>
</dbReference>
<evidence type="ECO:0000256" key="3">
    <source>
        <dbReference type="ARBA" id="ARBA00022741"/>
    </source>
</evidence>
<dbReference type="InterPro" id="IPR017871">
    <property type="entry name" value="ABC_transporter-like_CS"/>
</dbReference>
<evidence type="ECO:0000259" key="6">
    <source>
        <dbReference type="PROSITE" id="PS50893"/>
    </source>
</evidence>
<dbReference type="SUPFAM" id="SSF52540">
    <property type="entry name" value="P-loop containing nucleoside triphosphate hydrolases"/>
    <property type="match status" value="2"/>
</dbReference>
<dbReference type="PROSITE" id="PS50893">
    <property type="entry name" value="ABC_TRANSPORTER_2"/>
    <property type="match status" value="2"/>
</dbReference>
<dbReference type="GO" id="GO:0042626">
    <property type="term" value="F:ATPase-coupled transmembrane transporter activity"/>
    <property type="evidence" value="ECO:0007669"/>
    <property type="project" value="TreeGrafter"/>
</dbReference>
<keyword evidence="4 7" id="KW-0067">ATP-binding</keyword>
<dbReference type="InterPro" id="IPR003439">
    <property type="entry name" value="ABC_transporter-like_ATP-bd"/>
</dbReference>
<dbReference type="RefSeq" id="WP_198491072.1">
    <property type="nucleotide sequence ID" value="NZ_CP066078.1"/>
</dbReference>
<dbReference type="SMART" id="SM00382">
    <property type="entry name" value="AAA"/>
    <property type="match status" value="2"/>
</dbReference>
<dbReference type="GO" id="GO:0016887">
    <property type="term" value="F:ATP hydrolysis activity"/>
    <property type="evidence" value="ECO:0007669"/>
    <property type="project" value="InterPro"/>
</dbReference>
<dbReference type="GO" id="GO:0005524">
    <property type="term" value="F:ATP binding"/>
    <property type="evidence" value="ECO:0007669"/>
    <property type="project" value="UniProtKB-KW"/>
</dbReference>
<gene>
    <name evidence="7" type="ORF">I6H58_05265</name>
</gene>
<reference evidence="7 8" key="1">
    <citation type="submission" date="2020-12" db="EMBL/GenBank/DDBJ databases">
        <title>FDA dAtabase for Regulatory Grade micrObial Sequences (FDA-ARGOS): Supporting development and validation of Infectious Disease Dx tests.</title>
        <authorList>
            <person name="Sproer C."/>
            <person name="Gronow S."/>
            <person name="Severitt S."/>
            <person name="Schroder I."/>
            <person name="Tallon L."/>
            <person name="Sadzewicz L."/>
            <person name="Zhao X."/>
            <person name="Boylan J."/>
            <person name="Ott S."/>
            <person name="Bowen H."/>
            <person name="Vavikolanu K."/>
            <person name="Mehta A."/>
            <person name="Aluvathingal J."/>
            <person name="Nadendla S."/>
            <person name="Lowell S."/>
            <person name="Myers T."/>
            <person name="Yan Y."/>
            <person name="Sichtig H."/>
        </authorList>
    </citation>
    <scope>NUCLEOTIDE SEQUENCE [LARGE SCALE GENOMIC DNA]</scope>
    <source>
        <strain evidence="7 8">FDAARGOS_1001</strain>
    </source>
</reference>
<dbReference type="PANTHER" id="PTHR43553:SF24">
    <property type="entry name" value="ENERGY-COUPLING FACTOR TRANSPORTER ATP-BINDING PROTEIN ECFA1"/>
    <property type="match status" value="1"/>
</dbReference>
<dbReference type="Proteomes" id="UP000595221">
    <property type="component" value="Chromosome"/>
</dbReference>
<dbReference type="PANTHER" id="PTHR43553">
    <property type="entry name" value="HEAVY METAL TRANSPORTER"/>
    <property type="match status" value="1"/>
</dbReference>
<evidence type="ECO:0000313" key="8">
    <source>
        <dbReference type="Proteomes" id="UP000595221"/>
    </source>
</evidence>
<dbReference type="GO" id="GO:0043190">
    <property type="term" value="C:ATP-binding cassette (ABC) transporter complex"/>
    <property type="evidence" value="ECO:0007669"/>
    <property type="project" value="TreeGrafter"/>
</dbReference>
<feature type="domain" description="ABC transporter" evidence="6">
    <location>
        <begin position="5"/>
        <end position="247"/>
    </location>
</feature>
<evidence type="ECO:0000313" key="7">
    <source>
        <dbReference type="EMBL" id="QQC60321.1"/>
    </source>
</evidence>
<keyword evidence="3" id="KW-0547">Nucleotide-binding</keyword>
<feature type="compositionally biased region" description="Basic and acidic residues" evidence="5">
    <location>
        <begin position="258"/>
        <end position="269"/>
    </location>
</feature>
<feature type="compositionally biased region" description="Low complexity" evidence="5">
    <location>
        <begin position="270"/>
        <end position="279"/>
    </location>
</feature>
<proteinExistence type="inferred from homology"/>
<dbReference type="AlphaFoldDB" id="A0A7T4MVE3"/>
<evidence type="ECO:0000256" key="4">
    <source>
        <dbReference type="ARBA" id="ARBA00022840"/>
    </source>
</evidence>
<keyword evidence="2" id="KW-0813">Transport</keyword>
<evidence type="ECO:0000256" key="2">
    <source>
        <dbReference type="ARBA" id="ARBA00022448"/>
    </source>
</evidence>
<dbReference type="InterPro" id="IPR027417">
    <property type="entry name" value="P-loop_NTPase"/>
</dbReference>
<sequence>MVLTLSLRSFRWPEETTEALREVHLQARPGQILAVTGSSGSGKSTLGRILAGQLPGEEGLLEGSIELAGQRITSTAEHPPRIDRADWGAHVAFVPQHPREYLSAARSTVAEEIAFGPEQRGIPRVQQRRAVADRLAAFGLTELAGRDPLRLSGGQQRRVALAAATVLHPPVLVLDEPTAGLDAAARERVCADIFEAARAGTAVILLAGEGEVAAELAHERIELPDPAPGTAPDGTTRPTADDAARQLPRPAGAGPTEDPGRRPADDHAAEAAPWAAPGPLTIRGLSVLPADAPTRRRRTRRARRGPADPPVRELDLTIPAGACTALTGPNGAGKTTLLRGILGLGRIRGTVTLGPHTLPADPRLAAEHAALLFQDAEDLFTERTAQRQVEIFARVPERVPQVLERCGLTGVRERHPLELPGAGRRLLGIACALARDTPVLLLDEPTVGMDAAGRRILLRLLRERAAAGGIVLVSTHDAELIAACSAPPVVLSAD</sequence>
<comment type="similarity">
    <text evidence="1">Belongs to the ABC transporter superfamily.</text>
</comment>